<evidence type="ECO:0000313" key="6">
    <source>
        <dbReference type="EMBL" id="GAG26760.1"/>
    </source>
</evidence>
<gene>
    <name evidence="6" type="ORF">S01H1_51928</name>
</gene>
<evidence type="ECO:0008006" key="7">
    <source>
        <dbReference type="Google" id="ProtNLM"/>
    </source>
</evidence>
<dbReference type="Pfam" id="PF00939">
    <property type="entry name" value="Na_sulph_symp"/>
    <property type="match status" value="1"/>
</dbReference>
<evidence type="ECO:0000256" key="4">
    <source>
        <dbReference type="ARBA" id="ARBA00023136"/>
    </source>
</evidence>
<dbReference type="InterPro" id="IPR001898">
    <property type="entry name" value="SLC13A/DASS"/>
</dbReference>
<name>X0W832_9ZZZZ</name>
<evidence type="ECO:0000256" key="1">
    <source>
        <dbReference type="ARBA" id="ARBA00004141"/>
    </source>
</evidence>
<keyword evidence="2 5" id="KW-0812">Transmembrane</keyword>
<evidence type="ECO:0000256" key="2">
    <source>
        <dbReference type="ARBA" id="ARBA00022692"/>
    </source>
</evidence>
<reference evidence="6" key="1">
    <citation type="journal article" date="2014" name="Front. Microbiol.">
        <title>High frequency of phylogenetically diverse reductive dehalogenase-homologous genes in deep subseafloor sedimentary metagenomes.</title>
        <authorList>
            <person name="Kawai M."/>
            <person name="Futagami T."/>
            <person name="Toyoda A."/>
            <person name="Takaki Y."/>
            <person name="Nishi S."/>
            <person name="Hori S."/>
            <person name="Arai W."/>
            <person name="Tsubouchi T."/>
            <person name="Morono Y."/>
            <person name="Uchiyama I."/>
            <person name="Ito T."/>
            <person name="Fujiyama A."/>
            <person name="Inagaki F."/>
            <person name="Takami H."/>
        </authorList>
    </citation>
    <scope>NUCLEOTIDE SEQUENCE</scope>
    <source>
        <strain evidence="6">Expedition CK06-06</strain>
    </source>
</reference>
<proteinExistence type="predicted"/>
<evidence type="ECO:0000256" key="3">
    <source>
        <dbReference type="ARBA" id="ARBA00022989"/>
    </source>
</evidence>
<dbReference type="GO" id="GO:0016020">
    <property type="term" value="C:membrane"/>
    <property type="evidence" value="ECO:0007669"/>
    <property type="project" value="UniProtKB-SubCell"/>
</dbReference>
<dbReference type="AlphaFoldDB" id="X0W832"/>
<comment type="subcellular location">
    <subcellularLocation>
        <location evidence="1">Membrane</location>
        <topology evidence="1">Multi-pass membrane protein</topology>
    </subcellularLocation>
</comment>
<feature type="transmembrane region" description="Helical" evidence="5">
    <location>
        <begin position="14"/>
        <end position="32"/>
    </location>
</feature>
<organism evidence="6">
    <name type="scientific">marine sediment metagenome</name>
    <dbReference type="NCBI Taxonomy" id="412755"/>
    <lineage>
        <taxon>unclassified sequences</taxon>
        <taxon>metagenomes</taxon>
        <taxon>ecological metagenomes</taxon>
    </lineage>
</organism>
<feature type="transmembrane region" description="Helical" evidence="5">
    <location>
        <begin position="44"/>
        <end position="76"/>
    </location>
</feature>
<dbReference type="GO" id="GO:0022857">
    <property type="term" value="F:transmembrane transporter activity"/>
    <property type="evidence" value="ECO:0007669"/>
    <property type="project" value="InterPro"/>
</dbReference>
<evidence type="ECO:0000256" key="5">
    <source>
        <dbReference type="SAM" id="Phobius"/>
    </source>
</evidence>
<comment type="caution">
    <text evidence="6">The sequence shown here is derived from an EMBL/GenBank/DDBJ whole genome shotgun (WGS) entry which is preliminary data.</text>
</comment>
<sequence length="99" mass="10830">MSKLKLPRGEMKKAFLWIGIAVLVCIIILLLPTPEGLPLEGHRFLALLILVLILWVSEAVPIGITALLVAGGLILLGVQNPSDAWMPWGTLRRNKCVLI</sequence>
<accession>X0W832</accession>
<keyword evidence="3 5" id="KW-1133">Transmembrane helix</keyword>
<dbReference type="EMBL" id="BARS01033543">
    <property type="protein sequence ID" value="GAG26760.1"/>
    <property type="molecule type" value="Genomic_DNA"/>
</dbReference>
<protein>
    <recommendedName>
        <fullName evidence="7">Citrate transporter-like domain-containing protein</fullName>
    </recommendedName>
</protein>
<keyword evidence="4 5" id="KW-0472">Membrane</keyword>